<keyword evidence="1" id="KW-0676">Redox-active center</keyword>
<dbReference type="InterPro" id="IPR013766">
    <property type="entry name" value="Thioredoxin_domain"/>
</dbReference>
<dbReference type="InterPro" id="IPR041737">
    <property type="entry name" value="SoxW"/>
</dbReference>
<dbReference type="PROSITE" id="PS51352">
    <property type="entry name" value="THIOREDOXIN_2"/>
    <property type="match status" value="1"/>
</dbReference>
<gene>
    <name evidence="4" type="ORF">WOB96_08220</name>
</gene>
<keyword evidence="2" id="KW-0732">Signal</keyword>
<evidence type="ECO:0000313" key="4">
    <source>
        <dbReference type="EMBL" id="MEK8089753.1"/>
    </source>
</evidence>
<evidence type="ECO:0000256" key="2">
    <source>
        <dbReference type="SAM" id="SignalP"/>
    </source>
</evidence>
<dbReference type="InterPro" id="IPR012336">
    <property type="entry name" value="Thioredoxin-like_fold"/>
</dbReference>
<dbReference type="SUPFAM" id="SSF52833">
    <property type="entry name" value="Thioredoxin-like"/>
    <property type="match status" value="1"/>
</dbReference>
<evidence type="ECO:0000313" key="5">
    <source>
        <dbReference type="Proteomes" id="UP001446205"/>
    </source>
</evidence>
<reference evidence="4 5" key="1">
    <citation type="submission" date="2024-04" db="EMBL/GenBank/DDBJ databases">
        <authorList>
            <person name="Abashina T."/>
            <person name="Shaikin A."/>
        </authorList>
    </citation>
    <scope>NUCLEOTIDE SEQUENCE [LARGE SCALE GENOMIC DNA]</scope>
    <source>
        <strain evidence="4 5">AAFK</strain>
    </source>
</reference>
<proteinExistence type="predicted"/>
<dbReference type="RefSeq" id="WP_341370811.1">
    <property type="nucleotide sequence ID" value="NZ_JBBPCO010000007.1"/>
</dbReference>
<evidence type="ECO:0000256" key="1">
    <source>
        <dbReference type="ARBA" id="ARBA00023284"/>
    </source>
</evidence>
<dbReference type="CDD" id="cd02951">
    <property type="entry name" value="SoxW"/>
    <property type="match status" value="1"/>
</dbReference>
<dbReference type="Proteomes" id="UP001446205">
    <property type="component" value="Unassembled WGS sequence"/>
</dbReference>
<feature type="chain" id="PRO_5046631248" evidence="2">
    <location>
        <begin position="20"/>
        <end position="161"/>
    </location>
</feature>
<dbReference type="PROSITE" id="PS00194">
    <property type="entry name" value="THIOREDOXIN_1"/>
    <property type="match status" value="1"/>
</dbReference>
<dbReference type="InterPro" id="IPR017937">
    <property type="entry name" value="Thioredoxin_CS"/>
</dbReference>
<dbReference type="EMBL" id="JBBPCO010000007">
    <property type="protein sequence ID" value="MEK8089753.1"/>
    <property type="molecule type" value="Genomic_DNA"/>
</dbReference>
<dbReference type="Gene3D" id="3.40.30.10">
    <property type="entry name" value="Glutaredoxin"/>
    <property type="match status" value="1"/>
</dbReference>
<feature type="domain" description="Thioredoxin" evidence="3">
    <location>
        <begin position="13"/>
        <end position="157"/>
    </location>
</feature>
<feature type="signal peptide" evidence="2">
    <location>
        <begin position="1"/>
        <end position="19"/>
    </location>
</feature>
<accession>A0ABU9D8A0</accession>
<comment type="caution">
    <text evidence="4">The sequence shown here is derived from an EMBL/GenBank/DDBJ whole genome shotgun (WGS) entry which is preliminary data.</text>
</comment>
<name>A0ABU9D8A0_9PROT</name>
<dbReference type="Pfam" id="PF13098">
    <property type="entry name" value="Thioredoxin_2"/>
    <property type="match status" value="1"/>
</dbReference>
<sequence>MVCLKKFLTGMLFCLGVAAMPVAVSSQSIIPEPANLQTLASQAASEKKSIVVLFEAEGCPYCERVMREYLEPMAKNAEYRKKVRIVRLDTGSQAPLTDFQGRKTTPADFARTYRARLTPTVIVFTPDGKPASDPLVGFSNPDYYGFYLDKAIDAGVEKTRG</sequence>
<keyword evidence="5" id="KW-1185">Reference proteome</keyword>
<organism evidence="4 5">
    <name type="scientific">Thermithiobacillus plumbiphilus</name>
    <dbReference type="NCBI Taxonomy" id="1729899"/>
    <lineage>
        <taxon>Bacteria</taxon>
        <taxon>Pseudomonadati</taxon>
        <taxon>Pseudomonadota</taxon>
        <taxon>Acidithiobacillia</taxon>
        <taxon>Acidithiobacillales</taxon>
        <taxon>Thermithiobacillaceae</taxon>
        <taxon>Thermithiobacillus</taxon>
    </lineage>
</organism>
<evidence type="ECO:0000259" key="3">
    <source>
        <dbReference type="PROSITE" id="PS51352"/>
    </source>
</evidence>
<protein>
    <submittedName>
        <fullName evidence="4">Thioredoxin family protein</fullName>
    </submittedName>
</protein>
<dbReference type="InterPro" id="IPR036249">
    <property type="entry name" value="Thioredoxin-like_sf"/>
</dbReference>